<dbReference type="EMBL" id="LN727311">
    <property type="protein sequence ID" value="CEP12064.1"/>
    <property type="molecule type" value="Genomic_DNA"/>
</dbReference>
<accession>A0A0B7NAK5</accession>
<dbReference type="Proteomes" id="UP000054107">
    <property type="component" value="Unassembled WGS sequence"/>
</dbReference>
<gene>
    <name evidence="2" type="primary">PARPA_05977.1 scaffold 20345</name>
</gene>
<keyword evidence="3" id="KW-1185">Reference proteome</keyword>
<evidence type="ECO:0000313" key="3">
    <source>
        <dbReference type="Proteomes" id="UP000054107"/>
    </source>
</evidence>
<sequence>MVVNQEAAVDGRMERTLLEVPRLAKSKVWSSKRPERQAPDLVTKANNVRTGQHSTSPMAPLTRSSGRRYLWELE</sequence>
<evidence type="ECO:0000313" key="2">
    <source>
        <dbReference type="EMBL" id="CEP12064.1"/>
    </source>
</evidence>
<reference evidence="2 3" key="1">
    <citation type="submission" date="2014-09" db="EMBL/GenBank/DDBJ databases">
        <authorList>
            <person name="Ellenberger Sabrina"/>
        </authorList>
    </citation>
    <scope>NUCLEOTIDE SEQUENCE [LARGE SCALE GENOMIC DNA]</scope>
    <source>
        <strain evidence="2 3">CBS 412.66</strain>
    </source>
</reference>
<protein>
    <submittedName>
        <fullName evidence="2">Uncharacterized protein</fullName>
    </submittedName>
</protein>
<dbReference type="AlphaFoldDB" id="A0A0B7NAK5"/>
<feature type="region of interest" description="Disordered" evidence="1">
    <location>
        <begin position="29"/>
        <end position="74"/>
    </location>
</feature>
<feature type="compositionally biased region" description="Polar residues" evidence="1">
    <location>
        <begin position="44"/>
        <end position="57"/>
    </location>
</feature>
<evidence type="ECO:0000256" key="1">
    <source>
        <dbReference type="SAM" id="MobiDB-lite"/>
    </source>
</evidence>
<organism evidence="2 3">
    <name type="scientific">Parasitella parasitica</name>
    <dbReference type="NCBI Taxonomy" id="35722"/>
    <lineage>
        <taxon>Eukaryota</taxon>
        <taxon>Fungi</taxon>
        <taxon>Fungi incertae sedis</taxon>
        <taxon>Mucoromycota</taxon>
        <taxon>Mucoromycotina</taxon>
        <taxon>Mucoromycetes</taxon>
        <taxon>Mucorales</taxon>
        <taxon>Mucorineae</taxon>
        <taxon>Mucoraceae</taxon>
        <taxon>Parasitella</taxon>
    </lineage>
</organism>
<name>A0A0B7NAK5_9FUNG</name>
<proteinExistence type="predicted"/>